<gene>
    <name evidence="1" type="ORF">NM688_g1123</name>
</gene>
<comment type="caution">
    <text evidence="1">The sequence shown here is derived from an EMBL/GenBank/DDBJ whole genome shotgun (WGS) entry which is preliminary data.</text>
</comment>
<sequence>MSDIVIGEITPEVVTFSKPFSRIFGLFPMGGRSTAIKLSTGGVWVLASTPLSKETKERVDALGPVHYILAASADHHFFLSEWKKAYPTAKVIGVQGLAQKKKSENWKFDGAYGVDAAETIYGFEADILAWLATPIPADHDRSADRPVPSADPHCSYFSGFSKKDVAWLHVPSRTLIVADLIFNLPAVEQYSKTSASPSVRPPISWLLPKFEPYATSFQKFLWNQGKDKEAMRRDAKKVSEWEFDRIIPCHGDVIETDAKKAWTTAFARYLH</sequence>
<reference evidence="1" key="1">
    <citation type="submission" date="2022-07" db="EMBL/GenBank/DDBJ databases">
        <title>Genome Sequence of Phlebia brevispora.</title>
        <authorList>
            <person name="Buettner E."/>
        </authorList>
    </citation>
    <scope>NUCLEOTIDE SEQUENCE</scope>
    <source>
        <strain evidence="1">MPL23</strain>
    </source>
</reference>
<organism evidence="1 2">
    <name type="scientific">Phlebia brevispora</name>
    <dbReference type="NCBI Taxonomy" id="194682"/>
    <lineage>
        <taxon>Eukaryota</taxon>
        <taxon>Fungi</taxon>
        <taxon>Dikarya</taxon>
        <taxon>Basidiomycota</taxon>
        <taxon>Agaricomycotina</taxon>
        <taxon>Agaricomycetes</taxon>
        <taxon>Polyporales</taxon>
        <taxon>Meruliaceae</taxon>
        <taxon>Phlebia</taxon>
    </lineage>
</organism>
<accession>A0ACC1TC32</accession>
<evidence type="ECO:0000313" key="1">
    <source>
        <dbReference type="EMBL" id="KAJ3558084.1"/>
    </source>
</evidence>
<dbReference type="Proteomes" id="UP001148662">
    <property type="component" value="Unassembled WGS sequence"/>
</dbReference>
<keyword evidence="2" id="KW-1185">Reference proteome</keyword>
<evidence type="ECO:0000313" key="2">
    <source>
        <dbReference type="Proteomes" id="UP001148662"/>
    </source>
</evidence>
<dbReference type="EMBL" id="JANHOG010000111">
    <property type="protein sequence ID" value="KAJ3558084.1"/>
    <property type="molecule type" value="Genomic_DNA"/>
</dbReference>
<protein>
    <submittedName>
        <fullName evidence="1">Uncharacterized protein</fullName>
    </submittedName>
</protein>
<proteinExistence type="predicted"/>
<name>A0ACC1TC32_9APHY</name>